<dbReference type="Proteomes" id="UP001060012">
    <property type="component" value="Chromosome"/>
</dbReference>
<gene>
    <name evidence="1" type="ORF">NJU99_08895</name>
</gene>
<organism evidence="1 2">
    <name type="scientific">Arcobacter roscoffensis</name>
    <dbReference type="NCBI Taxonomy" id="2961520"/>
    <lineage>
        <taxon>Bacteria</taxon>
        <taxon>Pseudomonadati</taxon>
        <taxon>Campylobacterota</taxon>
        <taxon>Epsilonproteobacteria</taxon>
        <taxon>Campylobacterales</taxon>
        <taxon>Arcobacteraceae</taxon>
        <taxon>Arcobacter</taxon>
    </lineage>
</organism>
<keyword evidence="2" id="KW-1185">Reference proteome</keyword>
<name>A0ABY5DZJ8_9BACT</name>
<protein>
    <submittedName>
        <fullName evidence="1">Uncharacterized protein</fullName>
    </submittedName>
</protein>
<evidence type="ECO:0000313" key="2">
    <source>
        <dbReference type="Proteomes" id="UP001060012"/>
    </source>
</evidence>
<proteinExistence type="predicted"/>
<sequence length="126" mass="14356">MLDDIELALSKGKIEGAKVLLKEYFYKELTTNKIPCNTCDTIIDDETCPECNGTGYVEGNKTIYPADKEVELKTNEYLASKYVELRKSEYPPIEEQLDMQFKDSINGTTKWADLITSIKSKYPKVV</sequence>
<dbReference type="RefSeq" id="WP_254575565.1">
    <property type="nucleotide sequence ID" value="NZ_CP100595.1"/>
</dbReference>
<reference evidence="1" key="1">
    <citation type="submission" date="2022-07" db="EMBL/GenBank/DDBJ databases">
        <title>Arcobacter roscoffensis sp. nov., a marine bacterium isolated from coastal seawater collected from Roscoff, France.</title>
        <authorList>
            <person name="Pascual J."/>
            <person name="Lepeaux C."/>
            <person name="Methner A."/>
            <person name="Overmann J."/>
        </authorList>
    </citation>
    <scope>NUCLEOTIDE SEQUENCE</scope>
    <source>
        <strain evidence="1">ARW1-2F2</strain>
    </source>
</reference>
<dbReference type="EMBL" id="CP100595">
    <property type="protein sequence ID" value="UTJ05384.1"/>
    <property type="molecule type" value="Genomic_DNA"/>
</dbReference>
<accession>A0ABY5DZJ8</accession>
<evidence type="ECO:0000313" key="1">
    <source>
        <dbReference type="EMBL" id="UTJ05384.1"/>
    </source>
</evidence>